<dbReference type="InterPro" id="IPR030391">
    <property type="entry name" value="MeTrfase_TrmA_CS"/>
</dbReference>
<dbReference type="Pfam" id="PF01938">
    <property type="entry name" value="TRAM"/>
    <property type="match status" value="1"/>
</dbReference>
<feature type="binding site" evidence="4">
    <location>
        <position position="385"/>
    </location>
    <ligand>
        <name>S-adenosyl-L-methionine</name>
        <dbReference type="ChEBI" id="CHEBI:59789"/>
    </ligand>
</feature>
<protein>
    <submittedName>
        <fullName evidence="7">23S rRNA (Uracil(1939)-C(5))-methyltransferase RlmD</fullName>
        <ecNumber evidence="7">2.1.1.190</ecNumber>
    </submittedName>
</protein>
<dbReference type="PANTHER" id="PTHR11061">
    <property type="entry name" value="RNA M5U METHYLTRANSFERASE"/>
    <property type="match status" value="1"/>
</dbReference>
<comment type="caution">
    <text evidence="7">The sequence shown here is derived from an EMBL/GenBank/DDBJ whole genome shotgun (WGS) entry which is preliminary data.</text>
</comment>
<dbReference type="InterPro" id="IPR030390">
    <property type="entry name" value="MeTrfase_TrmA_AS"/>
</dbReference>
<dbReference type="NCBIfam" id="TIGR00479">
    <property type="entry name" value="rumA"/>
    <property type="match status" value="1"/>
</dbReference>
<dbReference type="InterPro" id="IPR012340">
    <property type="entry name" value="NA-bd_OB-fold"/>
</dbReference>
<evidence type="ECO:0000256" key="2">
    <source>
        <dbReference type="ARBA" id="ARBA00022679"/>
    </source>
</evidence>
<evidence type="ECO:0000256" key="3">
    <source>
        <dbReference type="ARBA" id="ARBA00022691"/>
    </source>
</evidence>
<dbReference type="InterPro" id="IPR002792">
    <property type="entry name" value="TRAM_dom"/>
</dbReference>
<keyword evidence="2 4" id="KW-0808">Transferase</keyword>
<feature type="binding site" evidence="4">
    <location>
        <position position="287"/>
    </location>
    <ligand>
        <name>S-adenosyl-L-methionine</name>
        <dbReference type="ChEBI" id="CHEBI:59789"/>
    </ligand>
</feature>
<feature type="binding site" evidence="4">
    <location>
        <position position="316"/>
    </location>
    <ligand>
        <name>S-adenosyl-L-methionine</name>
        <dbReference type="ChEBI" id="CHEBI:59789"/>
    </ligand>
</feature>
<dbReference type="Pfam" id="PF05958">
    <property type="entry name" value="tRNA_U5-meth_tr"/>
    <property type="match status" value="1"/>
</dbReference>
<dbReference type="FunFam" id="3.40.50.150:FF:000009">
    <property type="entry name" value="23S rRNA (Uracil(1939)-C(5))-methyltransferase RlmD"/>
    <property type="match status" value="1"/>
</dbReference>
<dbReference type="Gene3D" id="3.40.50.150">
    <property type="entry name" value="Vaccinia Virus protein VP39"/>
    <property type="match status" value="1"/>
</dbReference>
<dbReference type="FunFam" id="2.40.50.1070:FF:000003">
    <property type="entry name" value="23S rRNA (Uracil-5-)-methyltransferase RumA"/>
    <property type="match status" value="1"/>
</dbReference>
<sequence length="547" mass="59405">MLAKNQTLTLECAALGADFEGICRHEGQVVFVRGALPGEQVRAKIIKTTRSYAVARLEALLTRAPDRAEPPCPYYPRCGGCTAQHLSYAATLAHKRAQVRDCLERIGGIAGPCVGETMGMASPWRYRNKGAFPVGCRADGRSDGPRIGCFAARSHDIVDAPQGCLLQSAQSDALVGAVRQWMAQCRVPPYEEARHAGLVRHVMTREAADGSAMLVVVVNGRDVPDAPALVSLARQAAPGLRSVLLNENTRRTNVILGERSRVLWGADALEDEIGGFAMRVSPRSFFQVNRTQAQRLYDLVLAMANLQGSERVWDVYCGCGSITLPLAVHASWVTGVEIVADAVADARENARRAGIRNVDFLAGAAEQALPLLARERGAPDVVVLDPPRKGCERAALDAIAQCGARRLVYVSCNPATLARDVGLLSACGWKLQSAQPVDMFPWTGHVETVVLLSKLNSKQHIEVELNLDELDLTAAESKATYDEIKAYVLEKYGLKVSSLYISQVKRKCGLDVGQNYNLSKKEDAKVPQCPPEKEAAIMEALKHFQMI</sequence>
<dbReference type="AlphaFoldDB" id="A0A9D1CI93"/>
<dbReference type="PROSITE" id="PS01231">
    <property type="entry name" value="TRMA_2"/>
    <property type="match status" value="1"/>
</dbReference>
<dbReference type="PROSITE" id="PS01230">
    <property type="entry name" value="TRMA_1"/>
    <property type="match status" value="1"/>
</dbReference>
<evidence type="ECO:0000313" key="8">
    <source>
        <dbReference type="Proteomes" id="UP000886819"/>
    </source>
</evidence>
<dbReference type="Gene3D" id="2.40.50.140">
    <property type="entry name" value="Nucleic acid-binding proteins"/>
    <property type="match status" value="1"/>
</dbReference>
<dbReference type="InterPro" id="IPR010280">
    <property type="entry name" value="U5_MeTrfase_fam"/>
</dbReference>
<keyword evidence="3 4" id="KW-0949">S-adenosyl-L-methionine</keyword>
<evidence type="ECO:0000256" key="4">
    <source>
        <dbReference type="PROSITE-ProRule" id="PRU01024"/>
    </source>
</evidence>
<dbReference type="SUPFAM" id="SSF53335">
    <property type="entry name" value="S-adenosyl-L-methionine-dependent methyltransferases"/>
    <property type="match status" value="1"/>
</dbReference>
<reference evidence="7" key="2">
    <citation type="journal article" date="2021" name="PeerJ">
        <title>Extensive microbial diversity within the chicken gut microbiome revealed by metagenomics and culture.</title>
        <authorList>
            <person name="Gilroy R."/>
            <person name="Ravi A."/>
            <person name="Getino M."/>
            <person name="Pursley I."/>
            <person name="Horton D.L."/>
            <person name="Alikhan N.F."/>
            <person name="Baker D."/>
            <person name="Gharbi K."/>
            <person name="Hall N."/>
            <person name="Watson M."/>
            <person name="Adriaenssens E.M."/>
            <person name="Foster-Nyarko E."/>
            <person name="Jarju S."/>
            <person name="Secka A."/>
            <person name="Antonio M."/>
            <person name="Oren A."/>
            <person name="Chaudhuri R.R."/>
            <person name="La Ragione R."/>
            <person name="Hildebrand F."/>
            <person name="Pallen M.J."/>
        </authorList>
    </citation>
    <scope>NUCLEOTIDE SEQUENCE</scope>
    <source>
        <strain evidence="7">ChiHile30-977</strain>
    </source>
</reference>
<dbReference type="GO" id="GO:0070475">
    <property type="term" value="P:rRNA base methylation"/>
    <property type="evidence" value="ECO:0007669"/>
    <property type="project" value="TreeGrafter"/>
</dbReference>
<dbReference type="Proteomes" id="UP000886819">
    <property type="component" value="Unassembled WGS sequence"/>
</dbReference>
<evidence type="ECO:0000256" key="1">
    <source>
        <dbReference type="ARBA" id="ARBA00022603"/>
    </source>
</evidence>
<accession>A0A9D1CI93</accession>
<evidence type="ECO:0000256" key="5">
    <source>
        <dbReference type="PROSITE-ProRule" id="PRU10015"/>
    </source>
</evidence>
<dbReference type="Gene3D" id="2.40.50.1070">
    <property type="match status" value="1"/>
</dbReference>
<feature type="active site" description="Nucleophile" evidence="4">
    <location>
        <position position="412"/>
    </location>
</feature>
<keyword evidence="1 4" id="KW-0489">Methyltransferase</keyword>
<reference evidence="7" key="1">
    <citation type="submission" date="2020-10" db="EMBL/GenBank/DDBJ databases">
        <authorList>
            <person name="Gilroy R."/>
        </authorList>
    </citation>
    <scope>NUCLEOTIDE SEQUENCE</scope>
    <source>
        <strain evidence="7">ChiHile30-977</strain>
    </source>
</reference>
<feature type="domain" description="TRAM" evidence="6">
    <location>
        <begin position="1"/>
        <end position="59"/>
    </location>
</feature>
<name>A0A9D1CI93_9FIRM</name>
<comment type="similarity">
    <text evidence="4">Belongs to the class I-like SAM-binding methyltransferase superfamily. RNA M5U methyltransferase family.</text>
</comment>
<organism evidence="7 8">
    <name type="scientific">Candidatus Avichristensenella intestinipullorum</name>
    <dbReference type="NCBI Taxonomy" id="2840693"/>
    <lineage>
        <taxon>Bacteria</taxon>
        <taxon>Bacillati</taxon>
        <taxon>Bacillota</taxon>
        <taxon>Clostridia</taxon>
        <taxon>Candidatus Avichristensenella</taxon>
    </lineage>
</organism>
<dbReference type="PANTHER" id="PTHR11061:SF30">
    <property type="entry name" value="TRNA (URACIL(54)-C(5))-METHYLTRANSFERASE"/>
    <property type="match status" value="1"/>
</dbReference>
<gene>
    <name evidence="7" type="primary">rlmD</name>
    <name evidence="7" type="ORF">IAA66_04695</name>
</gene>
<dbReference type="EMBL" id="DVFI01000071">
    <property type="protein sequence ID" value="HIQ62871.1"/>
    <property type="molecule type" value="Genomic_DNA"/>
</dbReference>
<dbReference type="InterPro" id="IPR029063">
    <property type="entry name" value="SAM-dependent_MTases_sf"/>
</dbReference>
<feature type="binding site" evidence="4">
    <location>
        <position position="337"/>
    </location>
    <ligand>
        <name>S-adenosyl-L-methionine</name>
        <dbReference type="ChEBI" id="CHEBI:59789"/>
    </ligand>
</feature>
<evidence type="ECO:0000313" key="7">
    <source>
        <dbReference type="EMBL" id="HIQ62871.1"/>
    </source>
</evidence>
<dbReference type="SUPFAM" id="SSF50249">
    <property type="entry name" value="Nucleic acid-binding proteins"/>
    <property type="match status" value="1"/>
</dbReference>
<dbReference type="PROSITE" id="PS51687">
    <property type="entry name" value="SAM_MT_RNA_M5U"/>
    <property type="match status" value="1"/>
</dbReference>
<evidence type="ECO:0000259" key="6">
    <source>
        <dbReference type="PROSITE" id="PS50926"/>
    </source>
</evidence>
<dbReference type="PROSITE" id="PS50926">
    <property type="entry name" value="TRAM"/>
    <property type="match status" value="1"/>
</dbReference>
<proteinExistence type="inferred from homology"/>
<dbReference type="EC" id="2.1.1.190" evidence="7"/>
<feature type="active site" evidence="5">
    <location>
        <position position="412"/>
    </location>
</feature>
<dbReference type="GO" id="GO:0070041">
    <property type="term" value="F:rRNA (uridine-C5-)-methyltransferase activity"/>
    <property type="evidence" value="ECO:0007669"/>
    <property type="project" value="TreeGrafter"/>
</dbReference>
<dbReference type="CDD" id="cd02440">
    <property type="entry name" value="AdoMet_MTases"/>
    <property type="match status" value="1"/>
</dbReference>